<evidence type="ECO:0000256" key="1">
    <source>
        <dbReference type="ARBA" id="ARBA00005531"/>
    </source>
</evidence>
<evidence type="ECO:0000256" key="3">
    <source>
        <dbReference type="PIRSR" id="PIRSR000451-1"/>
    </source>
</evidence>
<dbReference type="PIRSF" id="PIRSF000451">
    <property type="entry name" value="PKS_III"/>
    <property type="match status" value="1"/>
</dbReference>
<comment type="caution">
    <text evidence="6">The sequence shown here is derived from an EMBL/GenBank/DDBJ whole genome shotgun (WGS) entry which is preliminary data.</text>
</comment>
<keyword evidence="2" id="KW-0808">Transferase</keyword>
<dbReference type="EMBL" id="JACIDY010000002">
    <property type="protein sequence ID" value="MBB3939355.1"/>
    <property type="molecule type" value="Genomic_DNA"/>
</dbReference>
<dbReference type="SUPFAM" id="SSF53901">
    <property type="entry name" value="Thiolase-like"/>
    <property type="match status" value="2"/>
</dbReference>
<evidence type="ECO:0000259" key="4">
    <source>
        <dbReference type="Pfam" id="PF00195"/>
    </source>
</evidence>
<evidence type="ECO:0000313" key="7">
    <source>
        <dbReference type="Proteomes" id="UP000561459"/>
    </source>
</evidence>
<feature type="active site" description="Acyl-thioester intermediate" evidence="3">
    <location>
        <position position="160"/>
    </location>
</feature>
<dbReference type="Pfam" id="PF02797">
    <property type="entry name" value="Chal_sti_synt_C"/>
    <property type="match status" value="1"/>
</dbReference>
<proteinExistence type="inferred from homology"/>
<evidence type="ECO:0000256" key="2">
    <source>
        <dbReference type="ARBA" id="ARBA00022679"/>
    </source>
</evidence>
<dbReference type="PANTHER" id="PTHR11877:SF46">
    <property type="entry name" value="TYPE III POLYKETIDE SYNTHASE A"/>
    <property type="match status" value="1"/>
</dbReference>
<dbReference type="AlphaFoldDB" id="A0A7W6C2P2"/>
<dbReference type="GO" id="GO:0030639">
    <property type="term" value="P:polyketide biosynthetic process"/>
    <property type="evidence" value="ECO:0007669"/>
    <property type="project" value="TreeGrafter"/>
</dbReference>
<dbReference type="PANTHER" id="PTHR11877">
    <property type="entry name" value="HYDROXYMETHYLGLUTARYL-COA SYNTHASE"/>
    <property type="match status" value="1"/>
</dbReference>
<dbReference type="Gene3D" id="3.40.47.10">
    <property type="match status" value="2"/>
</dbReference>
<dbReference type="InterPro" id="IPR016039">
    <property type="entry name" value="Thiolase-like"/>
</dbReference>
<dbReference type="CDD" id="cd00831">
    <property type="entry name" value="CHS_like"/>
    <property type="match status" value="1"/>
</dbReference>
<evidence type="ECO:0000259" key="5">
    <source>
        <dbReference type="Pfam" id="PF02797"/>
    </source>
</evidence>
<name>A0A7W6C2P2_9SPHN</name>
<reference evidence="6 7" key="1">
    <citation type="submission" date="2020-08" db="EMBL/GenBank/DDBJ databases">
        <title>Genomic Encyclopedia of Type Strains, Phase IV (KMG-IV): sequencing the most valuable type-strain genomes for metagenomic binning, comparative biology and taxonomic classification.</title>
        <authorList>
            <person name="Goeker M."/>
        </authorList>
    </citation>
    <scope>NUCLEOTIDE SEQUENCE [LARGE SCALE GENOMIC DNA]</scope>
    <source>
        <strain evidence="6 7">DSM 27568</strain>
    </source>
</reference>
<organism evidence="6 7">
    <name type="scientific">Novosphingobium fluoreni</name>
    <dbReference type="NCBI Taxonomy" id="1391222"/>
    <lineage>
        <taxon>Bacteria</taxon>
        <taxon>Pseudomonadati</taxon>
        <taxon>Pseudomonadota</taxon>
        <taxon>Alphaproteobacteria</taxon>
        <taxon>Sphingomonadales</taxon>
        <taxon>Sphingomonadaceae</taxon>
        <taxon>Novosphingobium</taxon>
    </lineage>
</organism>
<dbReference type="InterPro" id="IPR011141">
    <property type="entry name" value="Polyketide_synthase_type-III"/>
</dbReference>
<dbReference type="GO" id="GO:0016747">
    <property type="term" value="F:acyltransferase activity, transferring groups other than amino-acyl groups"/>
    <property type="evidence" value="ECO:0007669"/>
    <property type="project" value="InterPro"/>
</dbReference>
<dbReference type="InterPro" id="IPR001099">
    <property type="entry name" value="Chalcone/stilbene_synt_N"/>
</dbReference>
<evidence type="ECO:0000313" key="6">
    <source>
        <dbReference type="EMBL" id="MBB3939355.1"/>
    </source>
</evidence>
<dbReference type="InterPro" id="IPR012328">
    <property type="entry name" value="Chalcone/stilbene_synt_C"/>
</dbReference>
<dbReference type="Pfam" id="PF00195">
    <property type="entry name" value="Chal_sti_synt_N"/>
    <property type="match status" value="1"/>
</dbReference>
<feature type="domain" description="Chalcone/stilbene synthase C-terminal" evidence="5">
    <location>
        <begin position="235"/>
        <end position="367"/>
    </location>
</feature>
<protein>
    <submittedName>
        <fullName evidence="6">Putative naringenin-chalcone synthase</fullName>
    </submittedName>
</protein>
<accession>A0A7W6C2P2</accession>
<comment type="similarity">
    <text evidence="1">Belongs to the thiolase-like superfamily. Chalcone/stilbene synthases family.</text>
</comment>
<gene>
    <name evidence="6" type="ORF">GGR39_000995</name>
</gene>
<sequence>MTGHPARHAPATAHINAIGTALPPHEIHAAYHGLVDHMLPDPRKRAIYDRMAKRSAIDRRYSFIRSGDAVDDGYEHADSFYAPGAYPGTSSRMRQYEKWAPELALDAIGQLDGDITDQGITHVIVASCTGFVAPGLDQILIKRTGIDPSAERTLVGFMGCYAAVNSLRLAHHIVRSTPEARVLVVNVELCTLHLQETQDLDKLLAMLLFSDGASAALVTAEPKGIALLDFRAASIPGSADLITWHITDQGFLMHLDGHVPARIAEALGMERSRNAPDGILRGQAVADYDLWAVHAGGRSILDAVERGLELPAQALAPSRAVLRENGNMSSATLMFVLARMMAGKTPGTPPQSGIGMAFGPGLAAESFRFNLL</sequence>
<feature type="domain" description="Chalcone/stilbene synthase N-terminal" evidence="4">
    <location>
        <begin position="8"/>
        <end position="222"/>
    </location>
</feature>
<dbReference type="Proteomes" id="UP000561459">
    <property type="component" value="Unassembled WGS sequence"/>
</dbReference>
<keyword evidence="7" id="KW-1185">Reference proteome</keyword>